<dbReference type="EMBL" id="JABCKI010005746">
    <property type="protein sequence ID" value="KAG5638754.1"/>
    <property type="molecule type" value="Genomic_DNA"/>
</dbReference>
<feature type="signal peptide" evidence="2">
    <location>
        <begin position="1"/>
        <end position="21"/>
    </location>
</feature>
<accession>A0A9P7FUU9</accession>
<name>A0A9P7FUU9_9AGAR</name>
<feature type="region of interest" description="Disordered" evidence="1">
    <location>
        <begin position="55"/>
        <end position="91"/>
    </location>
</feature>
<evidence type="ECO:0000256" key="1">
    <source>
        <dbReference type="SAM" id="MobiDB-lite"/>
    </source>
</evidence>
<gene>
    <name evidence="3" type="ORF">H0H81_010376</name>
</gene>
<keyword evidence="4" id="KW-1185">Reference proteome</keyword>
<evidence type="ECO:0000313" key="4">
    <source>
        <dbReference type="Proteomes" id="UP000717328"/>
    </source>
</evidence>
<protein>
    <submittedName>
        <fullName evidence="3">Uncharacterized protein</fullName>
    </submittedName>
</protein>
<dbReference type="AlphaFoldDB" id="A0A9P7FUU9"/>
<evidence type="ECO:0000313" key="3">
    <source>
        <dbReference type="EMBL" id="KAG5638754.1"/>
    </source>
</evidence>
<reference evidence="3" key="1">
    <citation type="submission" date="2021-02" db="EMBL/GenBank/DDBJ databases">
        <authorList>
            <person name="Nieuwenhuis M."/>
            <person name="Van De Peppel L.J.J."/>
        </authorList>
    </citation>
    <scope>NUCLEOTIDE SEQUENCE</scope>
    <source>
        <strain evidence="3">D49</strain>
    </source>
</reference>
<reference evidence="3" key="2">
    <citation type="submission" date="2021-10" db="EMBL/GenBank/DDBJ databases">
        <title>Phylogenomics reveals ancestral predisposition of the termite-cultivated fungus Termitomyces towards a domesticated lifestyle.</title>
        <authorList>
            <person name="Auxier B."/>
            <person name="Grum-Grzhimaylo A."/>
            <person name="Cardenas M.E."/>
            <person name="Lodge J.D."/>
            <person name="Laessoe T."/>
            <person name="Pedersen O."/>
            <person name="Smith M.E."/>
            <person name="Kuyper T.W."/>
            <person name="Franco-Molano E.A."/>
            <person name="Baroni T.J."/>
            <person name="Aanen D.K."/>
        </authorList>
    </citation>
    <scope>NUCLEOTIDE SEQUENCE</scope>
    <source>
        <strain evidence="3">D49</strain>
    </source>
</reference>
<dbReference type="OrthoDB" id="3070063at2759"/>
<comment type="caution">
    <text evidence="3">The sequence shown here is derived from an EMBL/GenBank/DDBJ whole genome shotgun (WGS) entry which is preliminary data.</text>
</comment>
<evidence type="ECO:0000256" key="2">
    <source>
        <dbReference type="SAM" id="SignalP"/>
    </source>
</evidence>
<dbReference type="Proteomes" id="UP000717328">
    <property type="component" value="Unassembled WGS sequence"/>
</dbReference>
<feature type="compositionally biased region" description="Basic and acidic residues" evidence="1">
    <location>
        <begin position="64"/>
        <end position="81"/>
    </location>
</feature>
<keyword evidence="2" id="KW-0732">Signal</keyword>
<proteinExistence type="predicted"/>
<sequence length="258" mass="27501">MPSFRTIFFVAATAFAALTSAAPTTGVPNGNDIVGSLGLTDGKVQSRAMIDNLSLGGLTKSRRHNGEDHSPKDGKHNDKNTHNGLDTLNMRLPERSDGERSLCDTIVLASANIRVIWDKMSKVTSQNKIDDNAVVELIANVKVVLDSTVVDIKKQNGRPMEEILALNGRVATKAELSHLLIDLANLVCGLLSIAAYVSAKATVDVIVSVGVVFAEVFCATFTVVDGLYVIVRPGLDSALKIAVGLKLDALVKVYNGVY</sequence>
<feature type="chain" id="PRO_5040458975" evidence="2">
    <location>
        <begin position="22"/>
        <end position="258"/>
    </location>
</feature>
<organism evidence="3 4">
    <name type="scientific">Sphagnurus paluster</name>
    <dbReference type="NCBI Taxonomy" id="117069"/>
    <lineage>
        <taxon>Eukaryota</taxon>
        <taxon>Fungi</taxon>
        <taxon>Dikarya</taxon>
        <taxon>Basidiomycota</taxon>
        <taxon>Agaricomycotina</taxon>
        <taxon>Agaricomycetes</taxon>
        <taxon>Agaricomycetidae</taxon>
        <taxon>Agaricales</taxon>
        <taxon>Tricholomatineae</taxon>
        <taxon>Lyophyllaceae</taxon>
        <taxon>Sphagnurus</taxon>
    </lineage>
</organism>